<dbReference type="GO" id="GO:0016787">
    <property type="term" value="F:hydrolase activity"/>
    <property type="evidence" value="ECO:0007669"/>
    <property type="project" value="UniProtKB-KW"/>
</dbReference>
<dbReference type="AlphaFoldDB" id="A0A1M7AF90"/>
<dbReference type="EMBL" id="FRAC01000032">
    <property type="protein sequence ID" value="SHL41473.1"/>
    <property type="molecule type" value="Genomic_DNA"/>
</dbReference>
<dbReference type="PANTHER" id="PTHR21432:SF20">
    <property type="entry name" value="ACETYL-COA HYDROLASE"/>
    <property type="match status" value="1"/>
</dbReference>
<dbReference type="SUPFAM" id="SSF100950">
    <property type="entry name" value="NagB/RpiA/CoA transferase-like"/>
    <property type="match status" value="2"/>
</dbReference>
<evidence type="ECO:0000259" key="1">
    <source>
        <dbReference type="Pfam" id="PF13336"/>
    </source>
</evidence>
<sequence length="135" mass="15174">MDWKKIYDSKVKSPQEAVKIIHSGDRVLIAHAAAEPDTLVSAMVEYAAGQNLKNINIVQQHDMGACRFFEPSFLTEGTAVTTSRNDVDYIVTEYGIAHLKGKCLRERARELIKIAAPAFREELSGEFLKRFGKDF</sequence>
<reference evidence="2 3" key="1">
    <citation type="submission" date="2016-11" db="EMBL/GenBank/DDBJ databases">
        <authorList>
            <person name="Jaros S."/>
            <person name="Januszkiewicz K."/>
            <person name="Wedrychowicz H."/>
        </authorList>
    </citation>
    <scope>NUCLEOTIDE SEQUENCE [LARGE SCALE GENOMIC DNA]</scope>
    <source>
        <strain evidence="2 3">DSM 15929</strain>
    </source>
</reference>
<dbReference type="RefSeq" id="WP_073279776.1">
    <property type="nucleotide sequence ID" value="NZ_FRAC01000032.1"/>
</dbReference>
<feature type="domain" description="Acetyl-CoA hydrolase/transferase C-terminal" evidence="1">
    <location>
        <begin position="73"/>
        <end position="125"/>
    </location>
</feature>
<accession>A0A1M7AF90</accession>
<dbReference type="Pfam" id="PF13336">
    <property type="entry name" value="AcetylCoA_hyd_C"/>
    <property type="match status" value="1"/>
</dbReference>
<dbReference type="Gene3D" id="3.40.1080.20">
    <property type="entry name" value="Acetyl-CoA hydrolase/transferase C-terminal domain"/>
    <property type="match status" value="1"/>
</dbReference>
<dbReference type="GO" id="GO:0006083">
    <property type="term" value="P:acetate metabolic process"/>
    <property type="evidence" value="ECO:0007669"/>
    <property type="project" value="InterPro"/>
</dbReference>
<name>A0A1M7AF90_9FIRM</name>
<dbReference type="InterPro" id="IPR038460">
    <property type="entry name" value="AcetylCoA_hyd_C_sf"/>
</dbReference>
<proteinExistence type="predicted"/>
<dbReference type="InterPro" id="IPR026888">
    <property type="entry name" value="AcetylCoA_hyd_C"/>
</dbReference>
<dbReference type="InterPro" id="IPR037171">
    <property type="entry name" value="NagB/RpiA_transferase-like"/>
</dbReference>
<keyword evidence="2" id="KW-0378">Hydrolase</keyword>
<keyword evidence="3" id="KW-1185">Reference proteome</keyword>
<gene>
    <name evidence="2" type="ORF">SAMN02745136_04849</name>
</gene>
<evidence type="ECO:0000313" key="3">
    <source>
        <dbReference type="Proteomes" id="UP000184386"/>
    </source>
</evidence>
<keyword evidence="2" id="KW-0808">Transferase</keyword>
<dbReference type="Proteomes" id="UP000184386">
    <property type="component" value="Unassembled WGS sequence"/>
</dbReference>
<dbReference type="GO" id="GO:0008775">
    <property type="term" value="F:acetate CoA-transferase activity"/>
    <property type="evidence" value="ECO:0007669"/>
    <property type="project" value="InterPro"/>
</dbReference>
<dbReference type="InterPro" id="IPR046433">
    <property type="entry name" value="ActCoA_hydro"/>
</dbReference>
<organism evidence="2 3">
    <name type="scientific">Anaerocolumna jejuensis DSM 15929</name>
    <dbReference type="NCBI Taxonomy" id="1121322"/>
    <lineage>
        <taxon>Bacteria</taxon>
        <taxon>Bacillati</taxon>
        <taxon>Bacillota</taxon>
        <taxon>Clostridia</taxon>
        <taxon>Lachnospirales</taxon>
        <taxon>Lachnospiraceae</taxon>
        <taxon>Anaerocolumna</taxon>
    </lineage>
</organism>
<evidence type="ECO:0000313" key="2">
    <source>
        <dbReference type="EMBL" id="SHL41473.1"/>
    </source>
</evidence>
<dbReference type="STRING" id="1121322.SAMN02745136_04849"/>
<protein>
    <submittedName>
        <fullName evidence="2">Acetyl-CoA hydrolase/transferase C-terminal domain-containing protein</fullName>
    </submittedName>
</protein>
<dbReference type="PANTHER" id="PTHR21432">
    <property type="entry name" value="ACETYL-COA HYDROLASE-RELATED"/>
    <property type="match status" value="1"/>
</dbReference>